<feature type="region of interest" description="Disordered" evidence="1">
    <location>
        <begin position="81"/>
        <end position="117"/>
    </location>
</feature>
<evidence type="ECO:0000313" key="2">
    <source>
        <dbReference type="EMBL" id="KAK2863778.1"/>
    </source>
</evidence>
<name>A0AA88NP31_TACVA</name>
<proteinExistence type="predicted"/>
<dbReference type="PANTHER" id="PTHR31025:SF19">
    <property type="entry name" value="SI:CH73-42K18.1-RELATED"/>
    <property type="match status" value="1"/>
</dbReference>
<dbReference type="PANTHER" id="PTHR31025">
    <property type="entry name" value="SI:CH211-196P9.1-RELATED"/>
    <property type="match status" value="1"/>
</dbReference>
<reference evidence="2" key="1">
    <citation type="submission" date="2023-08" db="EMBL/GenBank/DDBJ databases">
        <title>Pelteobagrus vachellii genome.</title>
        <authorList>
            <person name="Liu H."/>
        </authorList>
    </citation>
    <scope>NUCLEOTIDE SEQUENCE</scope>
    <source>
        <strain evidence="2">PRFRI_2022a</strain>
        <tissue evidence="2">Muscle</tissue>
    </source>
</reference>
<comment type="caution">
    <text evidence="2">The sequence shown here is derived from an EMBL/GenBank/DDBJ whole genome shotgun (WGS) entry which is preliminary data.</text>
</comment>
<protein>
    <submittedName>
        <fullName evidence="2">Uncharacterized protein</fullName>
    </submittedName>
</protein>
<evidence type="ECO:0000256" key="1">
    <source>
        <dbReference type="SAM" id="MobiDB-lite"/>
    </source>
</evidence>
<accession>A0AA88NP31</accession>
<sequence>MKIDILAQLAETIYSYKAYPVNEEFDSVAAALIEKHPCLKEPSSASGWYGWKISLKFKMGNYRQKLRDAGCQELKVTSEKRGLGETRRKRNKVKKPRRCETNFLPDLPQGKDQESLDKEREQIAVEMKKRTTDISFVDSAMSSTFSLRRQEVVEEEPPVSQMKVRWPALFTERQLSEEFTRPVSKDMSKSFFEGLDRHLSKPIQLFRSKRYEDIPEMTSILQSLHKDDSRLLGLPWYMRETPSKFMKICEPSDREEDVIKGVVIGILVVVENVMEPLPAFYNDVALVIEEEVVMRHLTDIPNAFLNLMGLVYALNLDYPKELKFTFEVIQRLFIGVGSDSCTARVHSLKTKLLR</sequence>
<dbReference type="Proteomes" id="UP001187315">
    <property type="component" value="Unassembled WGS sequence"/>
</dbReference>
<evidence type="ECO:0000313" key="3">
    <source>
        <dbReference type="Proteomes" id="UP001187315"/>
    </source>
</evidence>
<dbReference type="EMBL" id="JAVHJS010000003">
    <property type="protein sequence ID" value="KAK2863778.1"/>
    <property type="molecule type" value="Genomic_DNA"/>
</dbReference>
<organism evidence="2 3">
    <name type="scientific">Tachysurus vachellii</name>
    <name type="common">Darkbarbel catfish</name>
    <name type="synonym">Pelteobagrus vachellii</name>
    <dbReference type="NCBI Taxonomy" id="175792"/>
    <lineage>
        <taxon>Eukaryota</taxon>
        <taxon>Metazoa</taxon>
        <taxon>Chordata</taxon>
        <taxon>Craniata</taxon>
        <taxon>Vertebrata</taxon>
        <taxon>Euteleostomi</taxon>
        <taxon>Actinopterygii</taxon>
        <taxon>Neopterygii</taxon>
        <taxon>Teleostei</taxon>
        <taxon>Ostariophysi</taxon>
        <taxon>Siluriformes</taxon>
        <taxon>Bagridae</taxon>
        <taxon>Tachysurus</taxon>
    </lineage>
</organism>
<dbReference type="AlphaFoldDB" id="A0AA88NP31"/>
<feature type="compositionally biased region" description="Basic residues" evidence="1">
    <location>
        <begin position="87"/>
        <end position="97"/>
    </location>
</feature>
<keyword evidence="3" id="KW-1185">Reference proteome</keyword>
<gene>
    <name evidence="2" type="ORF">Q7C36_002932</name>
</gene>